<dbReference type="InterPro" id="IPR010994">
    <property type="entry name" value="RuvA_2-like"/>
</dbReference>
<evidence type="ECO:0000256" key="5">
    <source>
        <dbReference type="ARBA" id="ARBA00023204"/>
    </source>
</evidence>
<evidence type="ECO:0000256" key="6">
    <source>
        <dbReference type="HAMAP-Rule" id="MF_00031"/>
    </source>
</evidence>
<sequence length="196" mass="21542">MNVMYAYIKGKISEINPTNIVVDNNGIGYEIVVANPYEYQLNEEKTVFISQQVREDSNILYGFSNKDQKKVFLLLLKVKGVGPKSALAILAGGTSEEIIGAIENQDVTYLTKFPGIGKKSAQQIILDLQGKVDFSMNNISSAPTAVNNYLSDAMLALEALGYSKKELAKIEKKLSAFDFSGVDEYVKQGLKLLMNA</sequence>
<dbReference type="Pfam" id="PF07499">
    <property type="entry name" value="RuvA_C"/>
    <property type="match status" value="1"/>
</dbReference>
<dbReference type="InterPro" id="IPR000085">
    <property type="entry name" value="RuvA"/>
</dbReference>
<gene>
    <name evidence="6" type="primary">ruvA</name>
    <name evidence="8" type="ORF">HMPREF3186_01732</name>
</gene>
<accession>A0A133ZPR5</accession>
<dbReference type="HAMAP" id="MF_00031">
    <property type="entry name" value="DNA_HJ_migration_RuvA"/>
    <property type="match status" value="1"/>
</dbReference>
<proteinExistence type="inferred from homology"/>
<dbReference type="GO" id="GO:0006281">
    <property type="term" value="P:DNA repair"/>
    <property type="evidence" value="ECO:0007669"/>
    <property type="project" value="UniProtKB-UniRule"/>
</dbReference>
<protein>
    <recommendedName>
        <fullName evidence="6">Holliday junction branch migration complex subunit RuvA</fullName>
    </recommendedName>
</protein>
<keyword evidence="8" id="KW-0547">Nucleotide-binding</keyword>
<dbReference type="SUPFAM" id="SSF46929">
    <property type="entry name" value="DNA helicase RuvA subunit, C-terminal domain"/>
    <property type="match status" value="1"/>
</dbReference>
<keyword evidence="3 6" id="KW-0238">DNA-binding</keyword>
<comment type="caution">
    <text evidence="8">The sequence shown here is derived from an EMBL/GenBank/DDBJ whole genome shotgun (WGS) entry which is preliminary data.</text>
</comment>
<organism evidence="8 9">
    <name type="scientific">Gemella haemolysans</name>
    <dbReference type="NCBI Taxonomy" id="1379"/>
    <lineage>
        <taxon>Bacteria</taxon>
        <taxon>Bacillati</taxon>
        <taxon>Bacillota</taxon>
        <taxon>Bacilli</taxon>
        <taxon>Bacillales</taxon>
        <taxon>Gemellaceae</taxon>
        <taxon>Gemella</taxon>
    </lineage>
</organism>
<reference evidence="9" key="1">
    <citation type="submission" date="2016-01" db="EMBL/GenBank/DDBJ databases">
        <authorList>
            <person name="Mitreva M."/>
            <person name="Pepin K.H."/>
            <person name="Mihindukulasuriya K.A."/>
            <person name="Fulton R."/>
            <person name="Fronick C."/>
            <person name="O'Laughlin M."/>
            <person name="Miner T."/>
            <person name="Herter B."/>
            <person name="Rosa B.A."/>
            <person name="Cordes M."/>
            <person name="Tomlinson C."/>
            <person name="Wollam A."/>
            <person name="Palsikar V.B."/>
            <person name="Mardis E.R."/>
            <person name="Wilson R.K."/>
        </authorList>
    </citation>
    <scope>NUCLEOTIDE SEQUENCE [LARGE SCALE GENOMIC DNA]</scope>
    <source>
        <strain evidence="9">DNF01167</strain>
    </source>
</reference>
<dbReference type="InterPro" id="IPR013849">
    <property type="entry name" value="DNA_helicase_Holl-junc_RuvA_I"/>
</dbReference>
<dbReference type="InterPro" id="IPR011114">
    <property type="entry name" value="RuvA_C"/>
</dbReference>
<dbReference type="GO" id="GO:0009378">
    <property type="term" value="F:four-way junction helicase activity"/>
    <property type="evidence" value="ECO:0007669"/>
    <property type="project" value="InterPro"/>
</dbReference>
<evidence type="ECO:0000313" key="8">
    <source>
        <dbReference type="EMBL" id="KXB57434.1"/>
    </source>
</evidence>
<dbReference type="GO" id="GO:0006310">
    <property type="term" value="P:DNA recombination"/>
    <property type="evidence" value="ECO:0007669"/>
    <property type="project" value="UniProtKB-UniRule"/>
</dbReference>
<keyword evidence="8" id="KW-0347">Helicase</keyword>
<feature type="domain" description="Helix-hairpin-helix DNA-binding motif class 1" evidence="7">
    <location>
        <begin position="108"/>
        <end position="127"/>
    </location>
</feature>
<dbReference type="InterPro" id="IPR003583">
    <property type="entry name" value="Hlx-hairpin-Hlx_DNA-bd_motif"/>
</dbReference>
<dbReference type="NCBIfam" id="TIGR00084">
    <property type="entry name" value="ruvA"/>
    <property type="match status" value="1"/>
</dbReference>
<keyword evidence="5 6" id="KW-0234">DNA repair</keyword>
<keyword evidence="8" id="KW-0378">Hydrolase</keyword>
<feature type="domain" description="Helix-hairpin-helix DNA-binding motif class 1" evidence="7">
    <location>
        <begin position="73"/>
        <end position="92"/>
    </location>
</feature>
<dbReference type="Proteomes" id="UP000070355">
    <property type="component" value="Unassembled WGS sequence"/>
</dbReference>
<keyword evidence="4 6" id="KW-0233">DNA recombination</keyword>
<dbReference type="Pfam" id="PF14520">
    <property type="entry name" value="HHH_5"/>
    <property type="match status" value="1"/>
</dbReference>
<evidence type="ECO:0000256" key="2">
    <source>
        <dbReference type="ARBA" id="ARBA00022763"/>
    </source>
</evidence>
<evidence type="ECO:0000256" key="3">
    <source>
        <dbReference type="ARBA" id="ARBA00023125"/>
    </source>
</evidence>
<dbReference type="GO" id="GO:0009379">
    <property type="term" value="C:Holliday junction helicase complex"/>
    <property type="evidence" value="ECO:0007669"/>
    <property type="project" value="InterPro"/>
</dbReference>
<dbReference type="GO" id="GO:0048476">
    <property type="term" value="C:Holliday junction resolvase complex"/>
    <property type="evidence" value="ECO:0007669"/>
    <property type="project" value="UniProtKB-UniRule"/>
</dbReference>
<dbReference type="Gene3D" id="2.40.50.140">
    <property type="entry name" value="Nucleic acid-binding proteins"/>
    <property type="match status" value="1"/>
</dbReference>
<comment type="similarity">
    <text evidence="6">Belongs to the RuvA family.</text>
</comment>
<comment type="subunit">
    <text evidence="6">Homotetramer. Forms an RuvA(8)-RuvB(12)-Holliday junction (HJ) complex. HJ DNA is sandwiched between 2 RuvA tetramers; dsDNA enters through RuvA and exits via RuvB. An RuvB hexamer assembles on each DNA strand where it exits the tetramer. Each RuvB hexamer is contacted by two RuvA subunits (via domain III) on 2 adjacent RuvB subunits; this complex drives branch migration. In the full resolvosome a probable DNA-RuvA(4)-RuvB(12)-RuvC(2) complex forms which resolves the HJ.</text>
</comment>
<evidence type="ECO:0000256" key="1">
    <source>
        <dbReference type="ARBA" id="ARBA00022490"/>
    </source>
</evidence>
<dbReference type="InterPro" id="IPR036267">
    <property type="entry name" value="RuvA_C_sf"/>
</dbReference>
<dbReference type="CDD" id="cd14332">
    <property type="entry name" value="UBA_RuvA_C"/>
    <property type="match status" value="1"/>
</dbReference>
<dbReference type="AlphaFoldDB" id="A0A133ZPR5"/>
<evidence type="ECO:0000313" key="9">
    <source>
        <dbReference type="Proteomes" id="UP000070355"/>
    </source>
</evidence>
<comment type="subcellular location">
    <subcellularLocation>
        <location evidence="6">Cytoplasm</location>
    </subcellularLocation>
</comment>
<dbReference type="GO" id="GO:0000400">
    <property type="term" value="F:four-way junction DNA binding"/>
    <property type="evidence" value="ECO:0007669"/>
    <property type="project" value="UniProtKB-UniRule"/>
</dbReference>
<name>A0A133ZPR5_9BACL</name>
<dbReference type="GO" id="GO:0005524">
    <property type="term" value="F:ATP binding"/>
    <property type="evidence" value="ECO:0007669"/>
    <property type="project" value="InterPro"/>
</dbReference>
<dbReference type="PATRIC" id="fig|1379.3.peg.1723"/>
<dbReference type="STRING" id="1379.HMPREF3186_01732"/>
<dbReference type="Gene3D" id="1.10.150.20">
    <property type="entry name" value="5' to 3' exonuclease, C-terminal subdomain"/>
    <property type="match status" value="1"/>
</dbReference>
<dbReference type="SUPFAM" id="SSF50249">
    <property type="entry name" value="Nucleic acid-binding proteins"/>
    <property type="match status" value="1"/>
</dbReference>
<keyword evidence="1 6" id="KW-0963">Cytoplasm</keyword>
<keyword evidence="8" id="KW-0067">ATP-binding</keyword>
<comment type="domain">
    <text evidence="6">Has three domains with a flexible linker between the domains II and III and assumes an 'L' shape. Domain III is highly mobile and contacts RuvB.</text>
</comment>
<dbReference type="Pfam" id="PF01330">
    <property type="entry name" value="RuvA_N"/>
    <property type="match status" value="1"/>
</dbReference>
<comment type="function">
    <text evidence="6">The RuvA-RuvB-RuvC complex processes Holliday junction (HJ) DNA during genetic recombination and DNA repair, while the RuvA-RuvB complex plays an important role in the rescue of blocked DNA replication forks via replication fork reversal (RFR). RuvA specifically binds to HJ cruciform DNA, conferring on it an open structure. The RuvB hexamer acts as an ATP-dependent pump, pulling dsDNA into and through the RuvAB complex. HJ branch migration allows RuvC to scan DNA until it finds its consensus sequence, where it cleaves and resolves the cruciform DNA.</text>
</comment>
<dbReference type="InterPro" id="IPR012340">
    <property type="entry name" value="NA-bd_OB-fold"/>
</dbReference>
<dbReference type="SMART" id="SM00278">
    <property type="entry name" value="HhH1"/>
    <property type="match status" value="2"/>
</dbReference>
<dbReference type="EMBL" id="LSDC01000130">
    <property type="protein sequence ID" value="KXB57434.1"/>
    <property type="molecule type" value="Genomic_DNA"/>
</dbReference>
<evidence type="ECO:0000256" key="4">
    <source>
        <dbReference type="ARBA" id="ARBA00023172"/>
    </source>
</evidence>
<dbReference type="SUPFAM" id="SSF47781">
    <property type="entry name" value="RuvA domain 2-like"/>
    <property type="match status" value="1"/>
</dbReference>
<evidence type="ECO:0000259" key="7">
    <source>
        <dbReference type="SMART" id="SM00278"/>
    </source>
</evidence>
<dbReference type="GO" id="GO:0005737">
    <property type="term" value="C:cytoplasm"/>
    <property type="evidence" value="ECO:0007669"/>
    <property type="project" value="UniProtKB-SubCell"/>
</dbReference>
<comment type="caution">
    <text evidence="6">Lacks conserved residue(s) required for the propagation of feature annotation.</text>
</comment>
<feature type="region of interest" description="Domain III" evidence="6">
    <location>
        <begin position="145"/>
        <end position="196"/>
    </location>
</feature>
<keyword evidence="2 6" id="KW-0227">DNA damage</keyword>